<dbReference type="NCBIfam" id="TIGR00174">
    <property type="entry name" value="miaA"/>
    <property type="match status" value="1"/>
</dbReference>
<evidence type="ECO:0000256" key="12">
    <source>
        <dbReference type="RuleBase" id="RU003784"/>
    </source>
</evidence>
<dbReference type="PANTHER" id="PTHR11088:SF60">
    <property type="entry name" value="TRNA DIMETHYLALLYLTRANSFERASE"/>
    <property type="match status" value="1"/>
</dbReference>
<dbReference type="SUPFAM" id="SSF52540">
    <property type="entry name" value="P-loop containing nucleoside triphosphate hydrolases"/>
    <property type="match status" value="2"/>
</dbReference>
<evidence type="ECO:0000256" key="9">
    <source>
        <dbReference type="ARBA" id="ARBA00049563"/>
    </source>
</evidence>
<comment type="function">
    <text evidence="2 10 12">Catalyzes the transfer of a dimethylallyl group onto the adenine at position 37 in tRNAs that read codons beginning with uridine, leading to the formation of N6-(dimethylallyl)adenosine (i(6)A).</text>
</comment>
<dbReference type="GO" id="GO:0006400">
    <property type="term" value="P:tRNA modification"/>
    <property type="evidence" value="ECO:0007669"/>
    <property type="project" value="TreeGrafter"/>
</dbReference>
<evidence type="ECO:0000256" key="8">
    <source>
        <dbReference type="ARBA" id="ARBA00022842"/>
    </source>
</evidence>
<keyword evidence="5 10" id="KW-0819">tRNA processing</keyword>
<evidence type="ECO:0000256" key="7">
    <source>
        <dbReference type="ARBA" id="ARBA00022840"/>
    </source>
</evidence>
<evidence type="ECO:0000256" key="3">
    <source>
        <dbReference type="ARBA" id="ARBA00005842"/>
    </source>
</evidence>
<dbReference type="AlphaFoldDB" id="A0A2Z6IMF8"/>
<feature type="region of interest" description="Interaction with substrate tRNA" evidence="10">
    <location>
        <begin position="158"/>
        <end position="162"/>
    </location>
</feature>
<comment type="catalytic activity">
    <reaction evidence="9 10 11">
        <text>adenosine(37) in tRNA + dimethylallyl diphosphate = N(6)-dimethylallyladenosine(37) in tRNA + diphosphate</text>
        <dbReference type="Rhea" id="RHEA:26482"/>
        <dbReference type="Rhea" id="RHEA-COMP:10162"/>
        <dbReference type="Rhea" id="RHEA-COMP:10375"/>
        <dbReference type="ChEBI" id="CHEBI:33019"/>
        <dbReference type="ChEBI" id="CHEBI:57623"/>
        <dbReference type="ChEBI" id="CHEBI:74411"/>
        <dbReference type="ChEBI" id="CHEBI:74415"/>
        <dbReference type="EC" id="2.5.1.75"/>
    </reaction>
</comment>
<feature type="binding site" evidence="10">
    <location>
        <begin position="11"/>
        <end position="16"/>
    </location>
    <ligand>
        <name>substrate</name>
    </ligand>
</feature>
<dbReference type="KEGG" id="afj:AFERRID_28940"/>
<organism evidence="14 15">
    <name type="scientific">Acidithiobacillus ferridurans</name>
    <dbReference type="NCBI Taxonomy" id="1232575"/>
    <lineage>
        <taxon>Bacteria</taxon>
        <taxon>Pseudomonadati</taxon>
        <taxon>Pseudomonadota</taxon>
        <taxon>Acidithiobacillia</taxon>
        <taxon>Acidithiobacillales</taxon>
        <taxon>Acidithiobacillaceae</taxon>
        <taxon>Acidithiobacillus</taxon>
    </lineage>
</organism>
<keyword evidence="6 10" id="KW-0547">Nucleotide-binding</keyword>
<evidence type="ECO:0000256" key="1">
    <source>
        <dbReference type="ARBA" id="ARBA00001946"/>
    </source>
</evidence>
<feature type="site" description="Interaction with substrate tRNA" evidence="10">
    <location>
        <position position="122"/>
    </location>
</feature>
<evidence type="ECO:0000256" key="5">
    <source>
        <dbReference type="ARBA" id="ARBA00022694"/>
    </source>
</evidence>
<reference evidence="14 15" key="1">
    <citation type="journal article" date="2018" name="Microbiol. Resour. Announc.">
        <title>Complete Genome Sequence of Acidithiobacillus ferridurans JCM 18981.</title>
        <authorList>
            <person name="Miyauchi T."/>
            <person name="Kouzuma A."/>
            <person name="Abe T."/>
            <person name="Watanabe K."/>
        </authorList>
    </citation>
    <scope>NUCLEOTIDE SEQUENCE [LARGE SCALE GENOMIC DNA]</scope>
    <source>
        <strain evidence="15">ATCC 33020 / DSM 29468 / JCM 18981 / 11Fe</strain>
    </source>
</reference>
<feature type="region of interest" description="Interaction with substrate tRNA" evidence="10">
    <location>
        <begin position="34"/>
        <end position="37"/>
    </location>
</feature>
<keyword evidence="8 10" id="KW-0460">Magnesium</keyword>
<evidence type="ECO:0000256" key="4">
    <source>
        <dbReference type="ARBA" id="ARBA00022679"/>
    </source>
</evidence>
<dbReference type="PANTHER" id="PTHR11088">
    <property type="entry name" value="TRNA DIMETHYLALLYLTRANSFERASE"/>
    <property type="match status" value="1"/>
</dbReference>
<name>A0A2Z6IMF8_ACIFI</name>
<dbReference type="InterPro" id="IPR039657">
    <property type="entry name" value="Dimethylallyltransferase"/>
</dbReference>
<keyword evidence="15" id="KW-1185">Reference proteome</keyword>
<evidence type="ECO:0000256" key="6">
    <source>
        <dbReference type="ARBA" id="ARBA00022741"/>
    </source>
</evidence>
<comment type="similarity">
    <text evidence="3 10 13">Belongs to the IPP transferase family.</text>
</comment>
<gene>
    <name evidence="10" type="primary">miaA</name>
    <name evidence="14" type="ORF">AFERRID_28940</name>
</gene>
<evidence type="ECO:0000256" key="13">
    <source>
        <dbReference type="RuleBase" id="RU003785"/>
    </source>
</evidence>
<keyword evidence="7 10" id="KW-0067">ATP-binding</keyword>
<dbReference type="Proteomes" id="UP000280188">
    <property type="component" value="Chromosome"/>
</dbReference>
<accession>A0A2Z6IMF8</accession>
<dbReference type="Pfam" id="PF01715">
    <property type="entry name" value="IPPT"/>
    <property type="match status" value="1"/>
</dbReference>
<keyword evidence="4 10" id="KW-0808">Transferase</keyword>
<comment type="caution">
    <text evidence="10">Lacks conserved residue(s) required for the propagation of feature annotation.</text>
</comment>
<dbReference type="HAMAP" id="MF_00185">
    <property type="entry name" value="IPP_trans"/>
    <property type="match status" value="1"/>
</dbReference>
<evidence type="ECO:0000313" key="14">
    <source>
        <dbReference type="EMBL" id="BBF66676.1"/>
    </source>
</evidence>
<feature type="binding site" evidence="10">
    <location>
        <begin position="9"/>
        <end position="16"/>
    </location>
    <ligand>
        <name>ATP</name>
        <dbReference type="ChEBI" id="CHEBI:30616"/>
    </ligand>
</feature>
<dbReference type="EC" id="2.5.1.75" evidence="10"/>
<dbReference type="InterPro" id="IPR027417">
    <property type="entry name" value="P-loop_NTPase"/>
</dbReference>
<dbReference type="GO" id="GO:0005524">
    <property type="term" value="F:ATP binding"/>
    <property type="evidence" value="ECO:0007669"/>
    <property type="project" value="UniProtKB-UniRule"/>
</dbReference>
<evidence type="ECO:0000256" key="10">
    <source>
        <dbReference type="HAMAP-Rule" id="MF_00185"/>
    </source>
</evidence>
<dbReference type="InterPro" id="IPR018022">
    <property type="entry name" value="IPT"/>
</dbReference>
<dbReference type="GO" id="GO:0052381">
    <property type="term" value="F:tRNA dimethylallyltransferase activity"/>
    <property type="evidence" value="ECO:0007669"/>
    <property type="project" value="UniProtKB-UniRule"/>
</dbReference>
<dbReference type="RefSeq" id="WP_126605573.1">
    <property type="nucleotide sequence ID" value="NZ_AP018795.1"/>
</dbReference>
<proteinExistence type="inferred from homology"/>
<dbReference type="Gene3D" id="3.40.50.300">
    <property type="entry name" value="P-loop containing nucleotide triphosphate hydrolases"/>
    <property type="match status" value="1"/>
</dbReference>
<evidence type="ECO:0000313" key="15">
    <source>
        <dbReference type="Proteomes" id="UP000280188"/>
    </source>
</evidence>
<sequence>MIPAIFLMGPTASGKTELAVRLADALPIDIISVDSLLAYRHFDIGSAKPSLALRRRYPHALVDIREPDEPYSAGLFREDALRCIALARERGRIPLLVGGTGLYFRALERGIDTLPPANPALRQSLMALAEEAGWSALHQRLATLDPETAAGIAPHDRQRIQRALEIILGSGQAISGARHWQGTFPGPLYKIILRPPRGWLHQRIMQRFDVMLNEGFLDEIADLSTRHYAPELPAMRAVGYRQYFAWHDGLCSSAEAYQAALAATRQLAKRQDTWFKRESAHYYLDPSRDDASSLLLQMATRPVQGEVHSIGGDNGGEMDETG</sequence>
<evidence type="ECO:0000256" key="11">
    <source>
        <dbReference type="RuleBase" id="RU003783"/>
    </source>
</evidence>
<protein>
    <recommendedName>
        <fullName evidence="10">tRNA dimethylallyltransferase</fullName>
        <ecNumber evidence="10">2.5.1.75</ecNumber>
    </recommendedName>
    <alternativeName>
        <fullName evidence="10">Dimethylallyl diphosphate:tRNA dimethylallyltransferase</fullName>
        <shortName evidence="10">DMAPP:tRNA dimethylallyltransferase</shortName>
        <shortName evidence="10">DMATase</shortName>
    </alternativeName>
    <alternativeName>
        <fullName evidence="10">Isopentenyl-diphosphate:tRNA isopentenyltransferase</fullName>
        <shortName evidence="10">IPP transferase</shortName>
        <shortName evidence="10">IPPT</shortName>
        <shortName evidence="10">IPTase</shortName>
    </alternativeName>
</protein>
<comment type="cofactor">
    <cofactor evidence="1 10">
        <name>Mg(2+)</name>
        <dbReference type="ChEBI" id="CHEBI:18420"/>
    </cofactor>
</comment>
<dbReference type="Gene3D" id="1.10.20.140">
    <property type="match status" value="1"/>
</dbReference>
<feature type="site" description="Interaction with substrate tRNA" evidence="10">
    <location>
        <position position="100"/>
    </location>
</feature>
<comment type="subunit">
    <text evidence="10">Monomer.</text>
</comment>
<evidence type="ECO:0000256" key="2">
    <source>
        <dbReference type="ARBA" id="ARBA00003213"/>
    </source>
</evidence>
<dbReference type="EMBL" id="AP018795">
    <property type="protein sequence ID" value="BBF66676.1"/>
    <property type="molecule type" value="Genomic_DNA"/>
</dbReference>